<protein>
    <recommendedName>
        <fullName evidence="5">Transmembrane protein UsgS</fullName>
    </recommendedName>
</protein>
<proteinExistence type="predicted"/>
<feature type="transmembrane region" description="Helical" evidence="2">
    <location>
        <begin position="215"/>
        <end position="236"/>
    </location>
</feature>
<feature type="compositionally biased region" description="Basic and acidic residues" evidence="1">
    <location>
        <begin position="325"/>
        <end position="335"/>
    </location>
</feature>
<sequence>MSSFEPDAIIRGAQLTFVGAYRALQNPALFKSEHYRQALVALLAGILIHLVLSIPILIVKSAFWILSFFLDLKNATWDDHFLDKLDFISTNVLQIPFLLMTLMRYLTPTLDDLFMESLRWVDSTYTRKHSLDDPRTLRALYYPNLRVYPARRISTKLRALPASLKSHLTRYMRRALLSLAVYLLSLLPVVGRFVIPLASFYTFNQAVGMGPAAVVFASGLVLPKRVLVVFLQSYFASRSLMRELLQPYFLRLNFTPAQKRRWFHDRSGVLFGFALAFYILSRPQPFGVLVYGIAQASTAYLVTKITDPPPPPPPPQQQQQQQDKVNAEEEMREWTEGQVKWRSKKEFLGLEWKTLDRLNVKAVNRREDEKGDGEQGSGEGDAELRRKFS</sequence>
<feature type="compositionally biased region" description="Basic and acidic residues" evidence="1">
    <location>
        <begin position="361"/>
        <end position="373"/>
    </location>
</feature>
<feature type="region of interest" description="Disordered" evidence="1">
    <location>
        <begin position="304"/>
        <end position="336"/>
    </location>
</feature>
<evidence type="ECO:0000313" key="4">
    <source>
        <dbReference type="Proteomes" id="UP000224634"/>
    </source>
</evidence>
<dbReference type="PANTHER" id="PTHR38421">
    <property type="entry name" value="TRANSMEMBRANE PROTEIN USGS"/>
    <property type="match status" value="1"/>
</dbReference>
<feature type="compositionally biased region" description="Pro residues" evidence="1">
    <location>
        <begin position="307"/>
        <end position="316"/>
    </location>
</feature>
<dbReference type="EMBL" id="PDNA01000203">
    <property type="protein sequence ID" value="PGH04111.1"/>
    <property type="molecule type" value="Genomic_DNA"/>
</dbReference>
<feature type="transmembrane region" description="Helical" evidence="2">
    <location>
        <begin position="175"/>
        <end position="195"/>
    </location>
</feature>
<evidence type="ECO:0000256" key="2">
    <source>
        <dbReference type="SAM" id="Phobius"/>
    </source>
</evidence>
<keyword evidence="2" id="KW-0812">Transmembrane</keyword>
<dbReference type="AlphaFoldDB" id="A0A2B7X5Q5"/>
<evidence type="ECO:0000313" key="3">
    <source>
        <dbReference type="EMBL" id="PGH04111.1"/>
    </source>
</evidence>
<organism evidence="3 4">
    <name type="scientific">Polytolypa hystricis (strain UAMH7299)</name>
    <dbReference type="NCBI Taxonomy" id="1447883"/>
    <lineage>
        <taxon>Eukaryota</taxon>
        <taxon>Fungi</taxon>
        <taxon>Dikarya</taxon>
        <taxon>Ascomycota</taxon>
        <taxon>Pezizomycotina</taxon>
        <taxon>Eurotiomycetes</taxon>
        <taxon>Eurotiomycetidae</taxon>
        <taxon>Onygenales</taxon>
        <taxon>Onygenales incertae sedis</taxon>
        <taxon>Polytolypa</taxon>
    </lineage>
</organism>
<evidence type="ECO:0008006" key="5">
    <source>
        <dbReference type="Google" id="ProtNLM"/>
    </source>
</evidence>
<dbReference type="PANTHER" id="PTHR38421:SF1">
    <property type="entry name" value="TRANSMEMBRANE PROTEIN"/>
    <property type="match status" value="1"/>
</dbReference>
<name>A0A2B7X5Q5_POLH7</name>
<comment type="caution">
    <text evidence="3">The sequence shown here is derived from an EMBL/GenBank/DDBJ whole genome shotgun (WGS) entry which is preliminary data.</text>
</comment>
<accession>A0A2B7X5Q5</accession>
<gene>
    <name evidence="3" type="ORF">AJ80_08573</name>
</gene>
<keyword evidence="4" id="KW-1185">Reference proteome</keyword>
<feature type="region of interest" description="Disordered" evidence="1">
    <location>
        <begin position="361"/>
        <end position="389"/>
    </location>
</feature>
<dbReference type="OrthoDB" id="10041630at2759"/>
<keyword evidence="2" id="KW-0472">Membrane</keyword>
<dbReference type="Proteomes" id="UP000224634">
    <property type="component" value="Unassembled WGS sequence"/>
</dbReference>
<feature type="transmembrane region" description="Helical" evidence="2">
    <location>
        <begin position="39"/>
        <end position="67"/>
    </location>
</feature>
<evidence type="ECO:0000256" key="1">
    <source>
        <dbReference type="SAM" id="MobiDB-lite"/>
    </source>
</evidence>
<keyword evidence="2" id="KW-1133">Transmembrane helix</keyword>
<reference evidence="3 4" key="1">
    <citation type="submission" date="2017-10" db="EMBL/GenBank/DDBJ databases">
        <title>Comparative genomics in systemic dimorphic fungi from Ajellomycetaceae.</title>
        <authorList>
            <person name="Munoz J.F."/>
            <person name="Mcewen J.G."/>
            <person name="Clay O.K."/>
            <person name="Cuomo C.A."/>
        </authorList>
    </citation>
    <scope>NUCLEOTIDE SEQUENCE [LARGE SCALE GENOMIC DNA]</scope>
    <source>
        <strain evidence="3 4">UAMH7299</strain>
    </source>
</reference>
<feature type="transmembrane region" description="Helical" evidence="2">
    <location>
        <begin position="263"/>
        <end position="280"/>
    </location>
</feature>